<organism evidence="2 3">
    <name type="scientific">Heterocephalus glaber</name>
    <name type="common">Naked mole rat</name>
    <dbReference type="NCBI Taxonomy" id="10181"/>
    <lineage>
        <taxon>Eukaryota</taxon>
        <taxon>Metazoa</taxon>
        <taxon>Chordata</taxon>
        <taxon>Craniata</taxon>
        <taxon>Vertebrata</taxon>
        <taxon>Euteleostomi</taxon>
        <taxon>Mammalia</taxon>
        <taxon>Eutheria</taxon>
        <taxon>Euarchontoglires</taxon>
        <taxon>Glires</taxon>
        <taxon>Rodentia</taxon>
        <taxon>Hystricomorpha</taxon>
        <taxon>Bathyergidae</taxon>
        <taxon>Heterocephalus</taxon>
    </lineage>
</organism>
<dbReference type="PANTHER" id="PTHR15663">
    <property type="entry name" value="COMM DOMAIN-CONTAINING PROTEIN 9"/>
    <property type="match status" value="1"/>
</dbReference>
<sequence length="235" mass="26391">MAPLTEEHFAALQSLLKSKIRSCSRNIWCERTNCCMPEVLRPKKYIRHIWGTDSASSKDVVRQLCQESFSTSALGSEKLLDMTCSSLSVTQEEAEHLLQALHRLTRLVAFRDLSSAEAILALFPETFHQNLKNLLTKIILEHVSTWRTEAQANQISLPHLVDLDWRVDIKTSSDSISRMAIPTCLLQMKIQEDPSLCGDKPSISAVTVELSKETLDTMLDGLGRIRDQLSAVANK</sequence>
<evidence type="ECO:0000313" key="2">
    <source>
        <dbReference type="Proteomes" id="UP000694906"/>
    </source>
</evidence>
<keyword evidence="2" id="KW-1185">Reference proteome</keyword>
<name>A0AAX6R1G0_HETGA</name>
<proteinExistence type="predicted"/>
<dbReference type="AlphaFoldDB" id="A0AAX6R1G0"/>
<dbReference type="PANTHER" id="PTHR15663:SF4">
    <property type="entry name" value="COMM DOMAIN-CONTAINING PROTEIN 9"/>
    <property type="match status" value="1"/>
</dbReference>
<dbReference type="RefSeq" id="XP_012930433.1">
    <property type="nucleotide sequence ID" value="XM_013074979.2"/>
</dbReference>
<dbReference type="CTD" id="29099"/>
<dbReference type="InterPro" id="IPR017920">
    <property type="entry name" value="COMM"/>
</dbReference>
<accession>A0AAX6R1G0</accession>
<dbReference type="Pfam" id="PF07258">
    <property type="entry name" value="COMM_domain"/>
    <property type="match status" value="1"/>
</dbReference>
<dbReference type="Pfam" id="PF20923">
    <property type="entry name" value="COMMD9_HN"/>
    <property type="match status" value="1"/>
</dbReference>
<feature type="domain" description="COMM" evidence="1">
    <location>
        <begin position="159"/>
        <end position="233"/>
    </location>
</feature>
<evidence type="ECO:0000313" key="3">
    <source>
        <dbReference type="RefSeq" id="XP_012930433.1"/>
    </source>
</evidence>
<dbReference type="PROSITE" id="PS51269">
    <property type="entry name" value="COMM"/>
    <property type="match status" value="1"/>
</dbReference>
<reference evidence="3" key="1">
    <citation type="submission" date="2025-08" db="UniProtKB">
        <authorList>
            <consortium name="RefSeq"/>
        </authorList>
    </citation>
    <scope>IDENTIFICATION</scope>
</reference>
<dbReference type="CDD" id="cd04757">
    <property type="entry name" value="Commd9"/>
    <property type="match status" value="1"/>
</dbReference>
<dbReference type="Proteomes" id="UP000694906">
    <property type="component" value="Unplaced"/>
</dbReference>
<protein>
    <submittedName>
        <fullName evidence="3">COMM domain-containing protein 9 isoform X1</fullName>
    </submittedName>
</protein>
<dbReference type="GeneID" id="101697495"/>
<gene>
    <name evidence="3" type="primary">Commd9</name>
</gene>
<dbReference type="InterPro" id="IPR048676">
    <property type="entry name" value="COMMD9_N"/>
</dbReference>
<dbReference type="InterPro" id="IPR037360">
    <property type="entry name" value="COMMD9"/>
</dbReference>
<evidence type="ECO:0000259" key="1">
    <source>
        <dbReference type="PROSITE" id="PS51269"/>
    </source>
</evidence>